<evidence type="ECO:0000313" key="1">
    <source>
        <dbReference type="EMBL" id="SCW56384.1"/>
    </source>
</evidence>
<protein>
    <submittedName>
        <fullName evidence="1">Uncharacterized protein</fullName>
    </submittedName>
</protein>
<evidence type="ECO:0000313" key="2">
    <source>
        <dbReference type="Proteomes" id="UP000198889"/>
    </source>
</evidence>
<proteinExistence type="predicted"/>
<keyword evidence="2" id="KW-1185">Reference proteome</keyword>
<gene>
    <name evidence="1" type="ORF">SAMN05660859_1661</name>
</gene>
<dbReference type="EMBL" id="FMTP01000002">
    <property type="protein sequence ID" value="SCW56384.1"/>
    <property type="molecule type" value="Genomic_DNA"/>
</dbReference>
<dbReference type="RefSeq" id="WP_091437821.1">
    <property type="nucleotide sequence ID" value="NZ_FMTP01000002.1"/>
</dbReference>
<dbReference type="AlphaFoldDB" id="A0A1G4RHP2"/>
<sequence>MNPPEQPLTLTREQAATRQIEAAIAALEYGGFDVAITLAGAAEGMFDFRKEDTIFDGLVASERALARFSRKEWIALLNWELTWLKHSSDRTEPVTIELDAAAFMIARAASKLTKWTPPIEEFRVWFVKRVNGT</sequence>
<organism evidence="1 2">
    <name type="scientific">Ancylobacter rudongensis</name>
    <dbReference type="NCBI Taxonomy" id="177413"/>
    <lineage>
        <taxon>Bacteria</taxon>
        <taxon>Pseudomonadati</taxon>
        <taxon>Pseudomonadota</taxon>
        <taxon>Alphaproteobacteria</taxon>
        <taxon>Hyphomicrobiales</taxon>
        <taxon>Xanthobacteraceae</taxon>
        <taxon>Ancylobacter</taxon>
    </lineage>
</organism>
<accession>A0A1G4RHP2</accession>
<reference evidence="2" key="1">
    <citation type="submission" date="2016-10" db="EMBL/GenBank/DDBJ databases">
        <authorList>
            <person name="Varghese N."/>
            <person name="Submissions S."/>
        </authorList>
    </citation>
    <scope>NUCLEOTIDE SEQUENCE [LARGE SCALE GENOMIC DNA]</scope>
    <source>
        <strain evidence="2">CGMCC 1.1761</strain>
    </source>
</reference>
<name>A0A1G4RHP2_9HYPH</name>
<dbReference type="Proteomes" id="UP000198889">
    <property type="component" value="Unassembled WGS sequence"/>
</dbReference>
<dbReference type="STRING" id="177413.SAMN05660859_1661"/>